<evidence type="ECO:0000313" key="4">
    <source>
        <dbReference type="Proteomes" id="UP000242146"/>
    </source>
</evidence>
<feature type="region of interest" description="Disordered" evidence="2">
    <location>
        <begin position="404"/>
        <end position="448"/>
    </location>
</feature>
<protein>
    <submittedName>
        <fullName evidence="3">Uncharacterized protein</fullName>
    </submittedName>
</protein>
<dbReference type="PANTHER" id="PTHR21974:SF2">
    <property type="entry name" value="RE15880P"/>
    <property type="match status" value="1"/>
</dbReference>
<reference evidence="3 4" key="1">
    <citation type="submission" date="2016-07" db="EMBL/GenBank/DDBJ databases">
        <title>Pervasive Adenine N6-methylation of Active Genes in Fungi.</title>
        <authorList>
            <consortium name="DOE Joint Genome Institute"/>
            <person name="Mondo S.J."/>
            <person name="Dannebaum R.O."/>
            <person name="Kuo R.C."/>
            <person name="Labutti K."/>
            <person name="Haridas S."/>
            <person name="Kuo A."/>
            <person name="Salamov A."/>
            <person name="Ahrendt S.R."/>
            <person name="Lipzen A."/>
            <person name="Sullivan W."/>
            <person name="Andreopoulos W.B."/>
            <person name="Clum A."/>
            <person name="Lindquist E."/>
            <person name="Daum C."/>
            <person name="Ramamoorthy G.K."/>
            <person name="Gryganskyi A."/>
            <person name="Culley D."/>
            <person name="Magnuson J.K."/>
            <person name="James T.Y."/>
            <person name="O'Malley M.A."/>
            <person name="Stajich J.E."/>
            <person name="Spatafora J.W."/>
            <person name="Visel A."/>
            <person name="Grigoriev I.V."/>
        </authorList>
    </citation>
    <scope>NUCLEOTIDE SEQUENCE [LARGE SCALE GENOMIC DNA]</scope>
    <source>
        <strain evidence="3 4">NRRL 3301</strain>
    </source>
</reference>
<keyword evidence="4" id="KW-1185">Reference proteome</keyword>
<evidence type="ECO:0000313" key="3">
    <source>
        <dbReference type="EMBL" id="ORX46572.1"/>
    </source>
</evidence>
<comment type="caution">
    <text evidence="3">The sequence shown here is derived from an EMBL/GenBank/DDBJ whole genome shotgun (WGS) entry which is preliminary data.</text>
</comment>
<organism evidence="3 4">
    <name type="scientific">Hesseltinella vesiculosa</name>
    <dbReference type="NCBI Taxonomy" id="101127"/>
    <lineage>
        <taxon>Eukaryota</taxon>
        <taxon>Fungi</taxon>
        <taxon>Fungi incertae sedis</taxon>
        <taxon>Mucoromycota</taxon>
        <taxon>Mucoromycotina</taxon>
        <taxon>Mucoromycetes</taxon>
        <taxon>Mucorales</taxon>
        <taxon>Cunninghamellaceae</taxon>
        <taxon>Hesseltinella</taxon>
    </lineage>
</organism>
<feature type="region of interest" description="Disordered" evidence="2">
    <location>
        <begin position="362"/>
        <end position="382"/>
    </location>
</feature>
<feature type="compositionally biased region" description="Pro residues" evidence="2">
    <location>
        <begin position="426"/>
        <end position="435"/>
    </location>
</feature>
<evidence type="ECO:0000256" key="1">
    <source>
        <dbReference type="SAM" id="Coils"/>
    </source>
</evidence>
<name>A0A1X2G813_9FUNG</name>
<feature type="compositionally biased region" description="Polar residues" evidence="2">
    <location>
        <begin position="404"/>
        <end position="421"/>
    </location>
</feature>
<sequence length="448" mass="51021">MASLVERIQSNADLYQRYCCDLQQEHGVAMALEEALTSKQELTERCQSLQANVHRLTENAKKGFSDLHKAKHFSFKSATATLAGRKKDLIAKQTTEYHHAFEMEQQAKRELESASLDLRAVTDKETSLTQQVDQFRAIRQQQESLIHEIFSEPDSVEPLETHLRVELQNYVDQLSLANRDLQRFKDVDHNLVQAIRQMKKAREVISLTLDYTPFDLFGEPLMDDQQIAYIELCQRACWEVQRRLNNARQILPEIPYPESLDIVTNNPMIQLQLHRNYVDIAWKAKVQQGYQYLVSGEKTCGSALQWVRQYLRYTEGAVDRLKVVLGATQANLLQERKRIIDKTLNQTSSSPVATAQLDDILDGTPPPMYEAPDEPASIPASQPAIPIDIPMAVSHQDHLLLSASPSSSQHLRTASQSSSVMDTRPIHPPLVPDSPPRSDHNPFRQHYP</sequence>
<dbReference type="STRING" id="101127.A0A1X2G813"/>
<proteinExistence type="predicted"/>
<dbReference type="PANTHER" id="PTHR21974">
    <property type="entry name" value="RE15880P"/>
    <property type="match status" value="1"/>
</dbReference>
<dbReference type="Proteomes" id="UP000242146">
    <property type="component" value="Unassembled WGS sequence"/>
</dbReference>
<dbReference type="AlphaFoldDB" id="A0A1X2G813"/>
<dbReference type="EMBL" id="MCGT01000037">
    <property type="protein sequence ID" value="ORX46572.1"/>
    <property type="molecule type" value="Genomic_DNA"/>
</dbReference>
<accession>A0A1X2G813</accession>
<keyword evidence="1" id="KW-0175">Coiled coil</keyword>
<dbReference type="OrthoDB" id="2562743at2759"/>
<gene>
    <name evidence="3" type="ORF">DM01DRAFT_1339571</name>
</gene>
<feature type="coiled-coil region" evidence="1">
    <location>
        <begin position="32"/>
        <end position="59"/>
    </location>
</feature>
<evidence type="ECO:0000256" key="2">
    <source>
        <dbReference type="SAM" id="MobiDB-lite"/>
    </source>
</evidence>